<dbReference type="PROSITE" id="PS00178">
    <property type="entry name" value="AA_TRNA_LIGASE_I"/>
    <property type="match status" value="1"/>
</dbReference>
<organism evidence="16">
    <name type="scientific">Salpingoeca rosetta (strain ATCC 50818 / BSB-021)</name>
    <dbReference type="NCBI Taxonomy" id="946362"/>
    <lineage>
        <taxon>Eukaryota</taxon>
        <taxon>Choanoflagellata</taxon>
        <taxon>Craspedida</taxon>
        <taxon>Salpingoecidae</taxon>
        <taxon>Salpingoeca</taxon>
    </lineage>
</organism>
<evidence type="ECO:0000256" key="4">
    <source>
        <dbReference type="ARBA" id="ARBA00022598"/>
    </source>
</evidence>
<evidence type="ECO:0000256" key="10">
    <source>
        <dbReference type="ARBA" id="ARBA00033033"/>
    </source>
</evidence>
<dbReference type="PANTHER" id="PTHR11956">
    <property type="entry name" value="ARGINYL-TRNA SYNTHETASE"/>
    <property type="match status" value="1"/>
</dbReference>
<evidence type="ECO:0000256" key="5">
    <source>
        <dbReference type="ARBA" id="ARBA00022737"/>
    </source>
</evidence>
<dbReference type="CDD" id="cd00200">
    <property type="entry name" value="WD40"/>
    <property type="match status" value="1"/>
</dbReference>
<protein>
    <recommendedName>
        <fullName evidence="2">arginine--tRNA ligase</fullName>
        <ecNumber evidence="2">6.1.1.19</ecNumber>
    </recommendedName>
    <alternativeName>
        <fullName evidence="10">Arginyl-tRNA synthetase</fullName>
    </alternativeName>
</protein>
<dbReference type="FunCoup" id="F2USN0">
    <property type="interactions" value="1568"/>
</dbReference>
<comment type="catalytic activity">
    <reaction evidence="11">
        <text>tRNA(Arg) + L-arginine + ATP = L-arginyl-tRNA(Arg) + AMP + diphosphate</text>
        <dbReference type="Rhea" id="RHEA:20301"/>
        <dbReference type="Rhea" id="RHEA-COMP:9658"/>
        <dbReference type="Rhea" id="RHEA-COMP:9673"/>
        <dbReference type="ChEBI" id="CHEBI:30616"/>
        <dbReference type="ChEBI" id="CHEBI:32682"/>
        <dbReference type="ChEBI" id="CHEBI:33019"/>
        <dbReference type="ChEBI" id="CHEBI:78442"/>
        <dbReference type="ChEBI" id="CHEBI:78513"/>
        <dbReference type="ChEBI" id="CHEBI:456215"/>
        <dbReference type="EC" id="6.1.1.19"/>
    </reaction>
</comment>
<keyword evidence="4 13" id="KW-0436">Ligase</keyword>
<dbReference type="EC" id="6.1.1.19" evidence="2"/>
<dbReference type="SUPFAM" id="SSF55190">
    <property type="entry name" value="Arginyl-tRNA synthetase (ArgRS), N-terminal 'additional' domain"/>
    <property type="match status" value="1"/>
</dbReference>
<name>F2USN0_SALR5</name>
<dbReference type="RefSeq" id="XP_004987824.1">
    <property type="nucleotide sequence ID" value="XM_004987767.1"/>
</dbReference>
<feature type="repeat" description="WD" evidence="12">
    <location>
        <begin position="625"/>
        <end position="666"/>
    </location>
</feature>
<reference evidence="15" key="1">
    <citation type="submission" date="2009-08" db="EMBL/GenBank/DDBJ databases">
        <title>Annotation of Salpingoeca rosetta.</title>
        <authorList>
            <consortium name="The Broad Institute Genome Sequencing Platform"/>
            <person name="Russ C."/>
            <person name="Cuomo C."/>
            <person name="Burger G."/>
            <person name="Gray M.W."/>
            <person name="Holland P.W.H."/>
            <person name="King N."/>
            <person name="Lang F.B.F."/>
            <person name="Roger A.J."/>
            <person name="Ruiz-Trillo I."/>
            <person name="Young S.K."/>
            <person name="Zeng Q."/>
            <person name="Gargeya S."/>
            <person name="Alvarado L."/>
            <person name="Berlin A."/>
            <person name="Chapman S.B."/>
            <person name="Chen Z."/>
            <person name="Freedman E."/>
            <person name="Gellesch M."/>
            <person name="Goldberg J."/>
            <person name="Griggs A."/>
            <person name="Gujja S."/>
            <person name="Heilman E."/>
            <person name="Heiman D."/>
            <person name="Howarth C."/>
            <person name="Mehta T."/>
            <person name="Neiman D."/>
            <person name="Pearson M."/>
            <person name="Roberts A."/>
            <person name="Saif S."/>
            <person name="Shea T."/>
            <person name="Shenoy N."/>
            <person name="Sisk P."/>
            <person name="Stolte C."/>
            <person name="Sykes S."/>
            <person name="White J."/>
            <person name="Yandava C."/>
            <person name="Haas B."/>
            <person name="Nusbaum C."/>
            <person name="Birren B."/>
        </authorList>
    </citation>
    <scope>NUCLEOTIDE SEQUENCE [LARGE SCALE GENOMIC DNA]</scope>
    <source>
        <strain evidence="15">ATCC 50818</strain>
    </source>
</reference>
<dbReference type="GeneID" id="16068346"/>
<evidence type="ECO:0000256" key="2">
    <source>
        <dbReference type="ARBA" id="ARBA00012837"/>
    </source>
</evidence>
<gene>
    <name evidence="15" type="ORF">PTSG_11176</name>
</gene>
<evidence type="ECO:0000256" key="12">
    <source>
        <dbReference type="PROSITE-ProRule" id="PRU00221"/>
    </source>
</evidence>
<feature type="repeat" description="WD" evidence="12">
    <location>
        <begin position="520"/>
        <end position="561"/>
    </location>
</feature>
<dbReference type="PROSITE" id="PS00678">
    <property type="entry name" value="WD_REPEATS_1"/>
    <property type="match status" value="3"/>
</dbReference>
<dbReference type="Pfam" id="PF03485">
    <property type="entry name" value="Arg_tRNA_synt_N"/>
    <property type="match status" value="1"/>
</dbReference>
<dbReference type="SUPFAM" id="SSF50978">
    <property type="entry name" value="WD40 repeat-like"/>
    <property type="match status" value="1"/>
</dbReference>
<evidence type="ECO:0000256" key="11">
    <source>
        <dbReference type="ARBA" id="ARBA00049339"/>
    </source>
</evidence>
<dbReference type="InParanoid" id="F2USN0"/>
<keyword evidence="16" id="KW-1185">Reference proteome</keyword>
<dbReference type="AlphaFoldDB" id="F2USN0"/>
<dbReference type="PRINTS" id="PR00320">
    <property type="entry name" value="GPROTEINBRPT"/>
</dbReference>
<dbReference type="Gene3D" id="3.40.50.620">
    <property type="entry name" value="HUPs"/>
    <property type="match status" value="1"/>
</dbReference>
<evidence type="ECO:0000256" key="13">
    <source>
        <dbReference type="RuleBase" id="RU363038"/>
    </source>
</evidence>
<dbReference type="KEGG" id="sre:PTSG_11176"/>
<dbReference type="OrthoDB" id="68056at2759"/>
<dbReference type="PRINTS" id="PR01038">
    <property type="entry name" value="TRNASYNTHARG"/>
</dbReference>
<dbReference type="EMBL" id="GL832995">
    <property type="protein sequence ID" value="EGD81139.1"/>
    <property type="molecule type" value="Genomic_DNA"/>
</dbReference>
<keyword evidence="7 13" id="KW-0067">ATP-binding</keyword>
<dbReference type="Gene3D" id="3.30.1360.70">
    <property type="entry name" value="Arginyl tRNA synthetase N-terminal domain"/>
    <property type="match status" value="1"/>
</dbReference>
<feature type="domain" description="Arginyl tRNA synthetase N-terminal" evidence="14">
    <location>
        <begin position="59"/>
        <end position="149"/>
    </location>
</feature>
<dbReference type="GO" id="GO:0005737">
    <property type="term" value="C:cytoplasm"/>
    <property type="evidence" value="ECO:0007669"/>
    <property type="project" value="InterPro"/>
</dbReference>
<dbReference type="InterPro" id="IPR001412">
    <property type="entry name" value="aa-tRNA-synth_I_CS"/>
</dbReference>
<dbReference type="Pfam" id="PF00750">
    <property type="entry name" value="tRNA-synt_1d"/>
    <property type="match status" value="1"/>
</dbReference>
<dbReference type="InterPro" id="IPR036322">
    <property type="entry name" value="WD40_repeat_dom_sf"/>
</dbReference>
<dbReference type="InterPro" id="IPR020472">
    <property type="entry name" value="WD40_PAC1"/>
</dbReference>
<dbReference type="SMART" id="SM01016">
    <property type="entry name" value="Arg_tRNA_synt_N"/>
    <property type="match status" value="1"/>
</dbReference>
<dbReference type="InterPro" id="IPR019775">
    <property type="entry name" value="WD40_repeat_CS"/>
</dbReference>
<keyword evidence="5" id="KW-0677">Repeat</keyword>
<dbReference type="PROSITE" id="PS50294">
    <property type="entry name" value="WD_REPEATS_REGION"/>
    <property type="match status" value="5"/>
</dbReference>
<keyword evidence="9 13" id="KW-0030">Aminoacyl-tRNA synthetase</keyword>
<evidence type="ECO:0000256" key="6">
    <source>
        <dbReference type="ARBA" id="ARBA00022741"/>
    </source>
</evidence>
<dbReference type="PROSITE" id="PS50082">
    <property type="entry name" value="WD_REPEATS_2"/>
    <property type="match status" value="5"/>
</dbReference>
<evidence type="ECO:0000256" key="9">
    <source>
        <dbReference type="ARBA" id="ARBA00023146"/>
    </source>
</evidence>
<dbReference type="InterPro" id="IPR001278">
    <property type="entry name" value="Arg-tRNA-ligase"/>
</dbReference>
<keyword evidence="8 13" id="KW-0648">Protein biosynthesis</keyword>
<proteinExistence type="inferred from homology"/>
<dbReference type="FunFam" id="3.30.1360.70:FF:000002">
    <property type="entry name" value="arginine--tRNA ligase, cytoplasmic"/>
    <property type="match status" value="1"/>
</dbReference>
<keyword evidence="6 13" id="KW-0547">Nucleotide-binding</keyword>
<dbReference type="InterPro" id="IPR036695">
    <property type="entry name" value="Arg-tRNA-synth_N_sf"/>
</dbReference>
<dbReference type="Gene3D" id="2.130.10.10">
    <property type="entry name" value="YVTN repeat-like/Quinoprotein amine dehydrogenase"/>
    <property type="match status" value="3"/>
</dbReference>
<evidence type="ECO:0000259" key="14">
    <source>
        <dbReference type="SMART" id="SM01016"/>
    </source>
</evidence>
<dbReference type="InterPro" id="IPR005148">
    <property type="entry name" value="Arg-tRNA-synth_N"/>
</dbReference>
<dbReference type="PANTHER" id="PTHR11956:SF5">
    <property type="entry name" value="ARGININE--TRNA LIGASE, CYTOPLASMIC"/>
    <property type="match status" value="1"/>
</dbReference>
<comment type="similarity">
    <text evidence="1 13">Belongs to the class-I aminoacyl-tRNA synthetase family.</text>
</comment>
<keyword evidence="3 12" id="KW-0853">WD repeat</keyword>
<dbReference type="InterPro" id="IPR014729">
    <property type="entry name" value="Rossmann-like_a/b/a_fold"/>
</dbReference>
<dbReference type="Pfam" id="PF00400">
    <property type="entry name" value="WD40"/>
    <property type="match status" value="6"/>
</dbReference>
<dbReference type="SUPFAM" id="SSF52374">
    <property type="entry name" value="Nucleotidylyl transferase"/>
    <property type="match status" value="1"/>
</dbReference>
<sequence>MGGHDAEMEFASDSFKALVKENGKLKYQLAHLQQTLEELRKPAEFKFEDKPDLAVDTMRVVADLMRSTIGIAFPEFADVDPSITIPAAKVKNAGSYQCNAAMNINNKLKKQGVKSNPREVAQKIADSLPENPVVDKLEVAGPGFINVHVAKSFVQAQTNKLLRKGALAPPIDRKLKVIVDFSSPNIAKEMHVGHLRSTIIGESISRVLEFAGHETHRVNHVGDWGTQFGMLIAHLKDEFPDYKTKAPPIGDLQAFYKASKVLFDQDEEFKKRAYGETVKLQSGDPDVTLAWQLICDVSRREFQDIYNRLDVTIEEKGESFYQSRMQGVVEELTKKGLVIDDPENPGRKIAWTSAREQTNIPLIVVKSDGAYTYDTSDLATLRYRVQEEKADWVVYVVGQSQCSAKAEMQSRLLTLGSCSILPKVWDFESGEFERTLKGHTKAVNNLAFDKEGRMLASCSADTTIKLWNFETYTCVKTLQGHEHNVSGVCFDPSGDLLISASRDKTVRVFEVATGLCVRILEGHTEWVRRVDVSADGAFFVSGSNDHTVRVWDAKSGECRHVLTGHDHVVEDVKIAPQSATPAINTLVLGEETSEPRVAGPFAASGGRDRIICIWDVSTGQELGRLVGHDNWVRALAWHPGGKYLLSASDDKTVRVWDIATKRCVKSFPAHSHFVSAIAMQPKAMSVATGSVDLKVKFWDCS</sequence>
<dbReference type="Proteomes" id="UP000007799">
    <property type="component" value="Unassembled WGS sequence"/>
</dbReference>
<feature type="repeat" description="WD" evidence="12">
    <location>
        <begin position="667"/>
        <end position="701"/>
    </location>
</feature>
<feature type="repeat" description="WD" evidence="12">
    <location>
        <begin position="478"/>
        <end position="519"/>
    </location>
</feature>
<dbReference type="InterPro" id="IPR035684">
    <property type="entry name" value="ArgRS_core"/>
</dbReference>
<evidence type="ECO:0000256" key="1">
    <source>
        <dbReference type="ARBA" id="ARBA00005594"/>
    </source>
</evidence>
<dbReference type="InterPro" id="IPR015943">
    <property type="entry name" value="WD40/YVTN_repeat-like_dom_sf"/>
</dbReference>
<dbReference type="GO" id="GO:0004814">
    <property type="term" value="F:arginine-tRNA ligase activity"/>
    <property type="evidence" value="ECO:0007669"/>
    <property type="project" value="UniProtKB-EC"/>
</dbReference>
<dbReference type="GO" id="GO:0005524">
    <property type="term" value="F:ATP binding"/>
    <property type="evidence" value="ECO:0007669"/>
    <property type="project" value="UniProtKB-KW"/>
</dbReference>
<feature type="repeat" description="WD" evidence="12">
    <location>
        <begin position="436"/>
        <end position="477"/>
    </location>
</feature>
<dbReference type="InterPro" id="IPR001680">
    <property type="entry name" value="WD40_rpt"/>
</dbReference>
<evidence type="ECO:0000256" key="3">
    <source>
        <dbReference type="ARBA" id="ARBA00022574"/>
    </source>
</evidence>
<evidence type="ECO:0000256" key="8">
    <source>
        <dbReference type="ARBA" id="ARBA00022917"/>
    </source>
</evidence>
<accession>F2USN0</accession>
<dbReference type="eggNOG" id="KOG4426">
    <property type="taxonomic scope" value="Eukaryota"/>
</dbReference>
<dbReference type="STRING" id="946362.F2USN0"/>
<dbReference type="GO" id="GO:0006420">
    <property type="term" value="P:arginyl-tRNA aminoacylation"/>
    <property type="evidence" value="ECO:0007669"/>
    <property type="project" value="InterPro"/>
</dbReference>
<evidence type="ECO:0000256" key="7">
    <source>
        <dbReference type="ARBA" id="ARBA00022840"/>
    </source>
</evidence>
<evidence type="ECO:0000313" key="15">
    <source>
        <dbReference type="EMBL" id="EGD81139.1"/>
    </source>
</evidence>
<dbReference type="SMART" id="SM00320">
    <property type="entry name" value="WD40"/>
    <property type="match status" value="6"/>
</dbReference>
<evidence type="ECO:0000313" key="16">
    <source>
        <dbReference type="Proteomes" id="UP000007799"/>
    </source>
</evidence>
<dbReference type="eggNOG" id="KOG0295">
    <property type="taxonomic scope" value="Eukaryota"/>
</dbReference>